<dbReference type="Pfam" id="PF01676">
    <property type="entry name" value="Metalloenzyme"/>
    <property type="match status" value="1"/>
</dbReference>
<evidence type="ECO:0000313" key="4">
    <source>
        <dbReference type="Proteomes" id="UP000254741"/>
    </source>
</evidence>
<dbReference type="EMBL" id="UGXG01000002">
    <property type="protein sequence ID" value="SUG45117.1"/>
    <property type="molecule type" value="Genomic_DNA"/>
</dbReference>
<dbReference type="GO" id="GO:0005829">
    <property type="term" value="C:cytosol"/>
    <property type="evidence" value="ECO:0007669"/>
    <property type="project" value="TreeGrafter"/>
</dbReference>
<dbReference type="Gene3D" id="3.40.720.10">
    <property type="entry name" value="Alkaline Phosphatase, subunit A"/>
    <property type="match status" value="1"/>
</dbReference>
<feature type="region of interest" description="Disordered" evidence="1">
    <location>
        <begin position="21"/>
        <end position="52"/>
    </location>
</feature>
<evidence type="ECO:0000313" key="3">
    <source>
        <dbReference type="EMBL" id="SUG45117.1"/>
    </source>
</evidence>
<keyword evidence="3" id="KW-0413">Isomerase</keyword>
<dbReference type="PANTHER" id="PTHR31637">
    <property type="entry name" value="2,3-BISPHOSPHOGLYCERATE-INDEPENDENT PHOSPHOGLYCERATE MUTASE"/>
    <property type="match status" value="1"/>
</dbReference>
<dbReference type="GO" id="GO:0004619">
    <property type="term" value="F:phosphoglycerate mutase activity"/>
    <property type="evidence" value="ECO:0007669"/>
    <property type="project" value="InterPro"/>
</dbReference>
<dbReference type="InterPro" id="IPR005995">
    <property type="entry name" value="Pgm_bpd_ind"/>
</dbReference>
<reference evidence="3 4" key="1">
    <citation type="submission" date="2018-06" db="EMBL/GenBank/DDBJ databases">
        <authorList>
            <consortium name="Pathogen Informatics"/>
            <person name="Doyle S."/>
        </authorList>
    </citation>
    <scope>NUCLEOTIDE SEQUENCE [LARGE SCALE GENOMIC DNA]</scope>
    <source>
        <strain evidence="3 4">NCTC8297</strain>
    </source>
</reference>
<accession>A0A379T385</accession>
<dbReference type="InterPro" id="IPR006124">
    <property type="entry name" value="Metalloenzyme"/>
</dbReference>
<dbReference type="AlphaFoldDB" id="A0A379T385"/>
<sequence length="52" mass="5445">MDALWAKRPHTLIDASGLEVGLPDRQMGNSEVGHVNLGAGPHRLSGPDASGR</sequence>
<dbReference type="GO" id="GO:0030145">
    <property type="term" value="F:manganese ion binding"/>
    <property type="evidence" value="ECO:0007669"/>
    <property type="project" value="TreeGrafter"/>
</dbReference>
<evidence type="ECO:0000259" key="2">
    <source>
        <dbReference type="Pfam" id="PF01676"/>
    </source>
</evidence>
<proteinExistence type="predicted"/>
<evidence type="ECO:0000256" key="1">
    <source>
        <dbReference type="SAM" id="MobiDB-lite"/>
    </source>
</evidence>
<name>A0A379T385_SALER</name>
<gene>
    <name evidence="3" type="primary">pmgI_2</name>
    <name evidence="3" type="ORF">NCTC8297_00278</name>
</gene>
<dbReference type="InterPro" id="IPR017850">
    <property type="entry name" value="Alkaline_phosphatase_core_sf"/>
</dbReference>
<dbReference type="SUPFAM" id="SSF53649">
    <property type="entry name" value="Alkaline phosphatase-like"/>
    <property type="match status" value="1"/>
</dbReference>
<feature type="domain" description="Metalloenzyme" evidence="2">
    <location>
        <begin position="1"/>
        <end position="37"/>
    </location>
</feature>
<dbReference type="PANTHER" id="PTHR31637:SF0">
    <property type="entry name" value="2,3-BISPHOSPHOGLYCERATE-INDEPENDENT PHOSPHOGLYCERATE MUTASE"/>
    <property type="match status" value="1"/>
</dbReference>
<dbReference type="EC" id="5.4.2.-" evidence="3"/>
<protein>
    <submittedName>
        <fullName evidence="3">Phosphoglyceromutase</fullName>
        <ecNumber evidence="3">5.4.2.-</ecNumber>
    </submittedName>
</protein>
<dbReference type="Proteomes" id="UP000254741">
    <property type="component" value="Unassembled WGS sequence"/>
</dbReference>
<dbReference type="GO" id="GO:0006007">
    <property type="term" value="P:glucose catabolic process"/>
    <property type="evidence" value="ECO:0007669"/>
    <property type="project" value="InterPro"/>
</dbReference>
<organism evidence="3 4">
    <name type="scientific">Salmonella enterica subsp. arizonae</name>
    <dbReference type="NCBI Taxonomy" id="59203"/>
    <lineage>
        <taxon>Bacteria</taxon>
        <taxon>Pseudomonadati</taxon>
        <taxon>Pseudomonadota</taxon>
        <taxon>Gammaproteobacteria</taxon>
        <taxon>Enterobacterales</taxon>
        <taxon>Enterobacteriaceae</taxon>
        <taxon>Salmonella</taxon>
    </lineage>
</organism>